<name>A0A074YTL4_AURSE</name>
<accession>A0A074YTL4</accession>
<dbReference type="InParanoid" id="A0A074YTL4"/>
<dbReference type="RefSeq" id="XP_013348396.1">
    <property type="nucleotide sequence ID" value="XM_013492942.1"/>
</dbReference>
<dbReference type="EMBL" id="KL584750">
    <property type="protein sequence ID" value="KEQ99494.1"/>
    <property type="molecule type" value="Genomic_DNA"/>
</dbReference>
<reference evidence="1 2" key="1">
    <citation type="journal article" date="2014" name="BMC Genomics">
        <title>Genome sequencing of four Aureobasidium pullulans varieties: biotechnological potential, stress tolerance, and description of new species.</title>
        <authorList>
            <person name="Gostin Ar C."/>
            <person name="Ohm R.A."/>
            <person name="Kogej T."/>
            <person name="Sonjak S."/>
            <person name="Turk M."/>
            <person name="Zajc J."/>
            <person name="Zalar P."/>
            <person name="Grube M."/>
            <person name="Sun H."/>
            <person name="Han J."/>
            <person name="Sharma A."/>
            <person name="Chiniquy J."/>
            <person name="Ngan C.Y."/>
            <person name="Lipzen A."/>
            <person name="Barry K."/>
            <person name="Grigoriev I.V."/>
            <person name="Gunde-Cimerman N."/>
        </authorList>
    </citation>
    <scope>NUCLEOTIDE SEQUENCE [LARGE SCALE GENOMIC DNA]</scope>
    <source>
        <strain evidence="1 2">EXF-2481</strain>
    </source>
</reference>
<gene>
    <name evidence="1" type="ORF">AUEXF2481DRAFT_180030</name>
</gene>
<keyword evidence="2" id="KW-1185">Reference proteome</keyword>
<protein>
    <submittedName>
        <fullName evidence="1">Uncharacterized protein</fullName>
    </submittedName>
</protein>
<organism evidence="1 2">
    <name type="scientific">Aureobasidium subglaciale (strain EXF-2481)</name>
    <name type="common">Aureobasidium pullulans var. subglaciale</name>
    <dbReference type="NCBI Taxonomy" id="1043005"/>
    <lineage>
        <taxon>Eukaryota</taxon>
        <taxon>Fungi</taxon>
        <taxon>Dikarya</taxon>
        <taxon>Ascomycota</taxon>
        <taxon>Pezizomycotina</taxon>
        <taxon>Dothideomycetes</taxon>
        <taxon>Dothideomycetidae</taxon>
        <taxon>Dothideales</taxon>
        <taxon>Saccotheciaceae</taxon>
        <taxon>Aureobasidium</taxon>
    </lineage>
</organism>
<dbReference type="AlphaFoldDB" id="A0A074YTL4"/>
<sequence>MGRCGFESCSLRWFPFCYLMKVGGTFCLSRGMLRAGVKSRQMKRVDDHVLKYGRWRCSRWYYVLWTSLITLSYR</sequence>
<dbReference type="HOGENOM" id="CLU_2687403_0_0_1"/>
<evidence type="ECO:0000313" key="2">
    <source>
        <dbReference type="Proteomes" id="UP000030641"/>
    </source>
</evidence>
<evidence type="ECO:0000313" key="1">
    <source>
        <dbReference type="EMBL" id="KEQ99494.1"/>
    </source>
</evidence>
<dbReference type="Proteomes" id="UP000030641">
    <property type="component" value="Unassembled WGS sequence"/>
</dbReference>
<dbReference type="GeneID" id="25362319"/>
<proteinExistence type="predicted"/>